<keyword evidence="9" id="KW-1185">Reference proteome</keyword>
<comment type="subcellular location">
    <subcellularLocation>
        <location evidence="7">Cytoplasm</location>
    </subcellularLocation>
</comment>
<dbReference type="SUPFAM" id="SSF53383">
    <property type="entry name" value="PLP-dependent transferases"/>
    <property type="match status" value="1"/>
</dbReference>
<dbReference type="EMBL" id="AP017368">
    <property type="protein sequence ID" value="BAV91588.1"/>
    <property type="molecule type" value="Genomic_DNA"/>
</dbReference>
<comment type="catalytic activity">
    <reaction evidence="7">
        <text>(S)-4-amino-5-oxopentanoate = 5-aminolevulinate</text>
        <dbReference type="Rhea" id="RHEA:14265"/>
        <dbReference type="ChEBI" id="CHEBI:57501"/>
        <dbReference type="ChEBI" id="CHEBI:356416"/>
        <dbReference type="EC" id="5.4.3.8"/>
    </reaction>
</comment>
<evidence type="ECO:0000256" key="6">
    <source>
        <dbReference type="ARBA" id="ARBA00023244"/>
    </source>
</evidence>
<comment type="similarity">
    <text evidence="3 7">Belongs to the class-III pyridoxal-phosphate-dependent aminotransferase family. HemL subfamily.</text>
</comment>
<dbReference type="GO" id="GO:0005737">
    <property type="term" value="C:cytoplasm"/>
    <property type="evidence" value="ECO:0007669"/>
    <property type="project" value="UniProtKB-SubCell"/>
</dbReference>
<evidence type="ECO:0000256" key="2">
    <source>
        <dbReference type="ARBA" id="ARBA00004819"/>
    </source>
</evidence>
<evidence type="ECO:0000256" key="1">
    <source>
        <dbReference type="ARBA" id="ARBA00001933"/>
    </source>
</evidence>
<evidence type="ECO:0000256" key="7">
    <source>
        <dbReference type="HAMAP-Rule" id="MF_00375"/>
    </source>
</evidence>
<evidence type="ECO:0000313" key="9">
    <source>
        <dbReference type="Proteomes" id="UP000242645"/>
    </source>
</evidence>
<dbReference type="KEGG" id="dtr:RSDT_0076"/>
<dbReference type="EC" id="5.4.3.8" evidence="7"/>
<dbReference type="NCBIfam" id="NF000818">
    <property type="entry name" value="PRK00062.1"/>
    <property type="match status" value="1"/>
</dbReference>
<dbReference type="Pfam" id="PF00202">
    <property type="entry name" value="Aminotran_3"/>
    <property type="match status" value="1"/>
</dbReference>
<dbReference type="InterPro" id="IPR004639">
    <property type="entry name" value="4pyrrol_synth_GluAld_NH2Trfase"/>
</dbReference>
<dbReference type="InterPro" id="IPR049704">
    <property type="entry name" value="Aminotrans_3_PPA_site"/>
</dbReference>
<dbReference type="GO" id="GO:0042286">
    <property type="term" value="F:glutamate-1-semialdehyde 2,1-aminomutase activity"/>
    <property type="evidence" value="ECO:0007669"/>
    <property type="project" value="UniProtKB-UniRule"/>
</dbReference>
<dbReference type="InterPro" id="IPR015421">
    <property type="entry name" value="PyrdxlP-dep_Trfase_major"/>
</dbReference>
<feature type="modified residue" description="N6-(pyridoxal phosphate)lysine" evidence="7">
    <location>
        <position position="266"/>
    </location>
</feature>
<evidence type="ECO:0000256" key="5">
    <source>
        <dbReference type="ARBA" id="ARBA00023235"/>
    </source>
</evidence>
<dbReference type="PROSITE" id="PS00600">
    <property type="entry name" value="AA_TRANSFER_CLASS_3"/>
    <property type="match status" value="1"/>
</dbReference>
<keyword evidence="5 7" id="KW-0413">Isomerase</keyword>
<dbReference type="InterPro" id="IPR005814">
    <property type="entry name" value="Aminotrans_3"/>
</dbReference>
<accession>A0A1J1DUW9</accession>
<keyword evidence="8" id="KW-0032">Aminotransferase</keyword>
<evidence type="ECO:0000313" key="8">
    <source>
        <dbReference type="EMBL" id="BAV91588.1"/>
    </source>
</evidence>
<comment type="pathway">
    <text evidence="2">Porphyrin-containing compound metabolism; protoporphyrin-IX biosynthesis; 5-aminolevulinate from L-glutamyl-tRNA(Glu): step 2/2.</text>
</comment>
<dbReference type="UniPathway" id="UPA00251">
    <property type="reaction ID" value="UER00317"/>
</dbReference>
<dbReference type="AlphaFoldDB" id="A0A1J1DUW9"/>
<keyword evidence="4 7" id="KW-0663">Pyridoxal phosphate</keyword>
<dbReference type="InterPro" id="IPR015424">
    <property type="entry name" value="PyrdxlP-dep_Trfase"/>
</dbReference>
<reference evidence="8 9" key="1">
    <citation type="journal article" date="2017" name="ISME J.">
        <title>Genome of 'Ca. Desulfovibrio trichonymphae', an H2-oxidizing bacterium in a tripartite symbiotic system within a protist cell in the termite gut.</title>
        <authorList>
            <person name="Kuwahara H."/>
            <person name="Yuki M."/>
            <person name="Izawa K."/>
            <person name="Ohkuma M."/>
            <person name="Hongoh Y."/>
        </authorList>
    </citation>
    <scope>NUCLEOTIDE SEQUENCE [LARGE SCALE GENOMIC DNA]</scope>
    <source>
        <strain evidence="8 9">Rs-N31</strain>
    </source>
</reference>
<protein>
    <recommendedName>
        <fullName evidence="7">Glutamate-1-semialdehyde 2,1-aminomutase</fullName>
        <shortName evidence="7">GSA</shortName>
        <ecNumber evidence="7">5.4.3.8</ecNumber>
    </recommendedName>
    <alternativeName>
        <fullName evidence="7">Glutamate-1-semialdehyde aminotransferase</fullName>
        <shortName evidence="7">GSA-AT</shortName>
    </alternativeName>
</protein>
<dbReference type="FunFam" id="3.40.640.10:FF:000021">
    <property type="entry name" value="Glutamate-1-semialdehyde 2,1-aminomutase"/>
    <property type="match status" value="1"/>
</dbReference>
<dbReference type="PANTHER" id="PTHR43713">
    <property type="entry name" value="GLUTAMATE-1-SEMIALDEHYDE 2,1-AMINOMUTASE"/>
    <property type="match status" value="1"/>
</dbReference>
<keyword evidence="8" id="KW-0808">Transferase</keyword>
<dbReference type="Gene3D" id="3.40.640.10">
    <property type="entry name" value="Type I PLP-dependent aspartate aminotransferase-like (Major domain)"/>
    <property type="match status" value="1"/>
</dbReference>
<comment type="subunit">
    <text evidence="7">Homodimer.</text>
</comment>
<dbReference type="Gene3D" id="3.90.1150.10">
    <property type="entry name" value="Aspartate Aminotransferase, domain 1"/>
    <property type="match status" value="1"/>
</dbReference>
<dbReference type="NCBIfam" id="TIGR00713">
    <property type="entry name" value="hemL"/>
    <property type="match status" value="1"/>
</dbReference>
<dbReference type="PANTHER" id="PTHR43713:SF3">
    <property type="entry name" value="GLUTAMATE-1-SEMIALDEHYDE 2,1-AMINOMUTASE 1, CHLOROPLASTIC-RELATED"/>
    <property type="match status" value="1"/>
</dbReference>
<dbReference type="HAMAP" id="MF_00375">
    <property type="entry name" value="HemL_aminotrans_3"/>
    <property type="match status" value="1"/>
</dbReference>
<organism evidence="8 9">
    <name type="scientific">Candidatus Desulfovibrio trichonymphae</name>
    <dbReference type="NCBI Taxonomy" id="1725232"/>
    <lineage>
        <taxon>Bacteria</taxon>
        <taxon>Pseudomonadati</taxon>
        <taxon>Thermodesulfobacteriota</taxon>
        <taxon>Desulfovibrionia</taxon>
        <taxon>Desulfovibrionales</taxon>
        <taxon>Desulfovibrionaceae</taxon>
        <taxon>Desulfovibrio</taxon>
    </lineage>
</organism>
<gene>
    <name evidence="7 8" type="primary">hemL</name>
    <name evidence="8" type="ORF">RSDT_0076</name>
</gene>
<dbReference type="GO" id="GO:0006782">
    <property type="term" value="P:protoporphyrinogen IX biosynthetic process"/>
    <property type="evidence" value="ECO:0007669"/>
    <property type="project" value="UniProtKB-UniRule"/>
</dbReference>
<dbReference type="GO" id="GO:0030170">
    <property type="term" value="F:pyridoxal phosphate binding"/>
    <property type="evidence" value="ECO:0007669"/>
    <property type="project" value="InterPro"/>
</dbReference>
<evidence type="ECO:0000256" key="4">
    <source>
        <dbReference type="ARBA" id="ARBA00022898"/>
    </source>
</evidence>
<evidence type="ECO:0000256" key="3">
    <source>
        <dbReference type="ARBA" id="ARBA00008981"/>
    </source>
</evidence>
<dbReference type="InterPro" id="IPR015422">
    <property type="entry name" value="PyrdxlP-dep_Trfase_small"/>
</dbReference>
<dbReference type="Proteomes" id="UP000242645">
    <property type="component" value="Chromosome"/>
</dbReference>
<dbReference type="CDD" id="cd00610">
    <property type="entry name" value="OAT_like"/>
    <property type="match status" value="1"/>
</dbReference>
<dbReference type="OrthoDB" id="9801052at2"/>
<dbReference type="GO" id="GO:0008483">
    <property type="term" value="F:transaminase activity"/>
    <property type="evidence" value="ECO:0007669"/>
    <property type="project" value="UniProtKB-KW"/>
</dbReference>
<keyword evidence="6 7" id="KW-0627">Porphyrin biosynthesis</keyword>
<proteinExistence type="inferred from homology"/>
<dbReference type="RefSeq" id="WP_096399133.1">
    <property type="nucleotide sequence ID" value="NZ_AP017368.1"/>
</dbReference>
<keyword evidence="7" id="KW-0963">Cytoplasm</keyword>
<sequence length="424" mass="45012">MDGISKRLFERAQSLIPGGVNSPVRACRNVDSLPLFIAKAHGCRLTDVDHREYIDFVLSWGPMILGHAEASVSEAMHGAVRRGTSYGAPCPDEVALAQEICEALPGVEMTRMVNSGTEAAMSALRLARAVTGRDKVVKFIGCYHGHADPFLAAAGSGVATFSIPGTPGIPGTVTADTLLLSYNNADAARQCFAAHGKNIAAVIVEPVAANMGLVPPVAGFLETLRDITATYGAILIFDEVITGFRAAYGGAQTRFAIDPDLTVLGKIIGGGLPVGAFGGKKCYMKQVAPGGKVYQAGTLSGNPLAMAAGLATLRMLKTLDYNALEKRTRDFAGELGHILRAKGVPAQTPSLASMFGIFFRDGEIRDFNDAEQCDQQLFTMFYKQMRAQGIYLAPSAFETGMVSFAHSEDDFAAALDAARFVKFD</sequence>
<name>A0A1J1DUW9_9BACT</name>
<comment type="cofactor">
    <cofactor evidence="1 7">
        <name>pyridoxal 5'-phosphate</name>
        <dbReference type="ChEBI" id="CHEBI:597326"/>
    </cofactor>
</comment>